<evidence type="ECO:0000313" key="5">
    <source>
        <dbReference type="Proteomes" id="UP000002117"/>
    </source>
</evidence>
<gene>
    <name evidence="4" type="ORF">orf143</name>
</gene>
<dbReference type="EMBL" id="AY682195">
    <property type="protein sequence ID" value="AAV35963.1"/>
    <property type="molecule type" value="Genomic_DNA"/>
</dbReference>
<sequence>MKKPVELWKTFPGSAGIEISSFGNVRSLDGVKCSEGYEHYISGNYYTNSRISSGYRGVCIPIDGKYVTKKVHRLVAQTFIPNPNNMPQVNHKDGDKSNNNVSNLEWCTNSYNDKYKKVFGKSLERPVYAINLSTLEVSWFPSQIEAGRSLGVNVGHVNSVVKGKMKKLSGYWFVEDNGDNFNLDKDRLREIRVRAQFRYGVYAINLDTQEAFHFKSQQEAGQSLGVDSSSINSVLKGRLKQAGGYYFVEDTGGDFKLDKDKLREIKDEMRFKGGVYAIDLETLEAFYFKTQRVAGQELGIDNSNINKVLKGKQKTAKGYWFISDNEKIVEIVREKFGDTVANEIAMLIAKRQAI</sequence>
<keyword evidence="5" id="KW-1185">Reference proteome</keyword>
<reference evidence="4 5" key="1">
    <citation type="journal article" date="2004" name="J. Bacteriol.">
        <title>Lactobacillus plantarum bacteriophage LP65: a new member of the SPO1-like genus of the family Myoviridae.</title>
        <authorList>
            <person name="Chibani-Chennoufi S."/>
            <person name="Dillmann M.L."/>
            <person name="Marvin-Guy L."/>
            <person name="Rami-Shojaei S."/>
            <person name="Brussow H."/>
        </authorList>
    </citation>
    <scope>NUCLEOTIDE SEQUENCE</scope>
</reference>
<dbReference type="SUPFAM" id="SSF64496">
    <property type="entry name" value="DNA-binding domain of intron-encoded endonucleases"/>
    <property type="match status" value="3"/>
</dbReference>
<accession>Q5ULH1</accession>
<dbReference type="InterPro" id="IPR003615">
    <property type="entry name" value="HNH_nuc"/>
</dbReference>
<name>Q5ULH1_9CAUD</name>
<evidence type="ECO:0000259" key="1">
    <source>
        <dbReference type="Pfam" id="PF07453"/>
    </source>
</evidence>
<dbReference type="Pfam" id="PF22083">
    <property type="entry name" value="I-HmuI_NUMOD-like"/>
    <property type="match status" value="2"/>
</dbReference>
<feature type="domain" description="HNH nuclease" evidence="2">
    <location>
        <begin position="69"/>
        <end position="113"/>
    </location>
</feature>
<dbReference type="Pfam" id="PF07453">
    <property type="entry name" value="NUMOD1"/>
    <property type="match status" value="1"/>
</dbReference>
<feature type="domain" description="DNA endonuclease I-HmuI-like NUMOD-like" evidence="3">
    <location>
        <begin position="285"/>
        <end position="321"/>
    </location>
</feature>
<dbReference type="OrthoDB" id="21336at10239"/>
<feature type="domain" description="DNA endonuclease I-HmuI-like NUMOD-like" evidence="3">
    <location>
        <begin position="211"/>
        <end position="247"/>
    </location>
</feature>
<evidence type="ECO:0000259" key="3">
    <source>
        <dbReference type="Pfam" id="PF22083"/>
    </source>
</evidence>
<evidence type="ECO:0000313" key="4">
    <source>
        <dbReference type="EMBL" id="AAV35963.1"/>
    </source>
</evidence>
<dbReference type="Gene3D" id="1.10.10.10">
    <property type="entry name" value="Winged helix-like DNA-binding domain superfamily/Winged helix DNA-binding domain"/>
    <property type="match status" value="3"/>
</dbReference>
<feature type="domain" description="Nuclease-associated modular DNA-binding 1" evidence="1">
    <location>
        <begin position="125"/>
        <end position="157"/>
    </location>
</feature>
<dbReference type="SMART" id="SM00497">
    <property type="entry name" value="IENR1"/>
    <property type="match status" value="3"/>
</dbReference>
<dbReference type="RefSeq" id="YP_164778.1">
    <property type="nucleotide sequence ID" value="NC_006565.1"/>
</dbReference>
<dbReference type="InterPro" id="IPR044925">
    <property type="entry name" value="His-Me_finger_sf"/>
</dbReference>
<dbReference type="Pfam" id="PF13392">
    <property type="entry name" value="HNH_3"/>
    <property type="match status" value="1"/>
</dbReference>
<dbReference type="InterPro" id="IPR036388">
    <property type="entry name" value="WH-like_DNA-bd_sf"/>
</dbReference>
<dbReference type="KEGG" id="vg:3197340"/>
<dbReference type="InterPro" id="IPR054307">
    <property type="entry name" value="I-HmuI_NUMOD-like"/>
</dbReference>
<organism evidence="4 5">
    <name type="scientific">Lactobacillus phage LP65</name>
    <dbReference type="NCBI Taxonomy" id="2892344"/>
    <lineage>
        <taxon>Viruses</taxon>
        <taxon>Duplodnaviria</taxon>
        <taxon>Heunggongvirae</taxon>
        <taxon>Uroviricota</taxon>
        <taxon>Caudoviricetes</taxon>
        <taxon>Herelleviridae</taxon>
        <taxon>Salchichonvirus</taxon>
        <taxon>Salchichonvirus LP65</taxon>
    </lineage>
</organism>
<dbReference type="SUPFAM" id="SSF54060">
    <property type="entry name" value="His-Me finger endonucleases"/>
    <property type="match status" value="1"/>
</dbReference>
<dbReference type="Proteomes" id="UP000002117">
    <property type="component" value="Segment"/>
</dbReference>
<protein>
    <submittedName>
        <fullName evidence="4">Orf143</fullName>
    </submittedName>
</protein>
<dbReference type="InterPro" id="IPR003647">
    <property type="entry name" value="Intron_nuc_1_rpt"/>
</dbReference>
<dbReference type="Gene3D" id="3.90.75.20">
    <property type="match status" value="1"/>
</dbReference>
<evidence type="ECO:0000259" key="2">
    <source>
        <dbReference type="Pfam" id="PF13392"/>
    </source>
</evidence>
<dbReference type="InterPro" id="IPR010896">
    <property type="entry name" value="NUMOD1"/>
</dbReference>
<proteinExistence type="predicted"/>